<dbReference type="SMART" id="SM00526">
    <property type="entry name" value="H15"/>
    <property type="match status" value="1"/>
</dbReference>
<dbReference type="EMBL" id="HG994363">
    <property type="protein sequence ID" value="CAF2037524.1"/>
    <property type="molecule type" value="Genomic_DNA"/>
</dbReference>
<dbReference type="Gene3D" id="1.10.10.10">
    <property type="entry name" value="Winged helix-like DNA-binding domain superfamily/Winged helix DNA-binding domain"/>
    <property type="match status" value="1"/>
</dbReference>
<dbReference type="GO" id="GO:0005730">
    <property type="term" value="C:nucleolus"/>
    <property type="evidence" value="ECO:0007669"/>
    <property type="project" value="UniProtKB-SubCell"/>
</dbReference>
<evidence type="ECO:0000256" key="1">
    <source>
        <dbReference type="ARBA" id="ARBA00004286"/>
    </source>
</evidence>
<dbReference type="GO" id="GO:0003691">
    <property type="term" value="F:double-stranded telomeric DNA binding"/>
    <property type="evidence" value="ECO:0007669"/>
    <property type="project" value="InterPro"/>
</dbReference>
<comment type="subcellular location">
    <subcellularLocation>
        <location evidence="1">Chromosome</location>
    </subcellularLocation>
    <subcellularLocation>
        <location evidence="2">Nucleus</location>
        <location evidence="2">Nucleolus</location>
    </subcellularLocation>
</comment>
<dbReference type="AlphaFoldDB" id="A0A816NNV3"/>
<dbReference type="CDD" id="cd11660">
    <property type="entry name" value="SANT_TRF"/>
    <property type="match status" value="1"/>
</dbReference>
<dbReference type="SUPFAM" id="SSF46689">
    <property type="entry name" value="Homeodomain-like"/>
    <property type="match status" value="1"/>
</dbReference>
<gene>
    <name evidence="14" type="ORF">DARMORV10_A09P09260.1</name>
</gene>
<evidence type="ECO:0000256" key="4">
    <source>
        <dbReference type="ARBA" id="ARBA00023015"/>
    </source>
</evidence>
<evidence type="ECO:0000256" key="5">
    <source>
        <dbReference type="ARBA" id="ARBA00023054"/>
    </source>
</evidence>
<dbReference type="PANTHER" id="PTHR46267:SF7">
    <property type="entry name" value="TELOMERE REPEAT-BINDING FACTOR 3"/>
    <property type="match status" value="1"/>
</dbReference>
<evidence type="ECO:0000256" key="7">
    <source>
        <dbReference type="ARBA" id="ARBA00023163"/>
    </source>
</evidence>
<feature type="domain" description="HTH myb-type" evidence="12">
    <location>
        <begin position="58"/>
        <end position="114"/>
    </location>
</feature>
<dbReference type="SMART" id="SM00717">
    <property type="entry name" value="SANT"/>
    <property type="match status" value="1"/>
</dbReference>
<evidence type="ECO:0000256" key="3">
    <source>
        <dbReference type="ARBA" id="ARBA00022454"/>
    </source>
</evidence>
<dbReference type="InterPro" id="IPR001005">
    <property type="entry name" value="SANT/Myb"/>
</dbReference>
<dbReference type="PROSITE" id="PS50090">
    <property type="entry name" value="MYB_LIKE"/>
    <property type="match status" value="1"/>
</dbReference>
<keyword evidence="5 10" id="KW-0175">Coiled coil</keyword>
<evidence type="ECO:0000313" key="14">
    <source>
        <dbReference type="EMBL" id="CAF2037524.1"/>
    </source>
</evidence>
<dbReference type="InterPro" id="IPR044597">
    <property type="entry name" value="SMH1-6"/>
</dbReference>
<proteinExistence type="predicted"/>
<evidence type="ECO:0000256" key="6">
    <source>
        <dbReference type="ARBA" id="ARBA00023125"/>
    </source>
</evidence>
<dbReference type="InterPro" id="IPR017930">
    <property type="entry name" value="Myb_dom"/>
</dbReference>
<name>A0A816NNV3_BRANA</name>
<dbReference type="PANTHER" id="PTHR46267">
    <property type="entry name" value="SINGLE MYB HISTONE 4"/>
    <property type="match status" value="1"/>
</dbReference>
<keyword evidence="4" id="KW-0805">Transcription regulation</keyword>
<feature type="domain" description="H15" evidence="13">
    <location>
        <begin position="170"/>
        <end position="238"/>
    </location>
</feature>
<sequence length="347" mass="38821">MYSINVLALLNLKTLILFVHSFNRFVVFFISLQKNKKREKNIKLFKFVERVVQMGAPKQKWTPEEEAALKAGVLKHGTGKWRTILSDPHFSSVLKSRSNVDLKDKWRNISVTALWGSRKKAKLALKRALPPPPPKHDADNNTRALSIVPLANGEEQTNLTSPRTHASKKSITSLDRIILEAITNLKEPRGSDRTSIFMYIEDNFKTPPNMKRHVAVRLKHLSSNGPLVKIKHKYRFSTNFTSAGARHKSPQLCLEEGNHNSPRPKGNGANILTKSRAEGEIFMIKGMTAKEAAETAARAVAEAEFAITEAEEAAKEADKAEAQAEAAQIYAKAAVKALKFRISNHTW</sequence>
<dbReference type="Gene3D" id="1.10.10.60">
    <property type="entry name" value="Homeodomain-like"/>
    <property type="match status" value="1"/>
</dbReference>
<dbReference type="InterPro" id="IPR036388">
    <property type="entry name" value="WH-like_DNA-bd_sf"/>
</dbReference>
<dbReference type="FunFam" id="1.10.10.60:FF:000168">
    <property type="entry name" value="Telomere repeat-binding factor 1"/>
    <property type="match status" value="1"/>
</dbReference>
<protein>
    <recommendedName>
        <fullName evidence="9">MYB transcription factor</fullName>
    </recommendedName>
</protein>
<keyword evidence="8" id="KW-0539">Nucleus</keyword>
<evidence type="ECO:0000259" key="11">
    <source>
        <dbReference type="PROSITE" id="PS50090"/>
    </source>
</evidence>
<feature type="coiled-coil region" evidence="10">
    <location>
        <begin position="293"/>
        <end position="330"/>
    </location>
</feature>
<dbReference type="GO" id="GO:0006334">
    <property type="term" value="P:nucleosome assembly"/>
    <property type="evidence" value="ECO:0007669"/>
    <property type="project" value="InterPro"/>
</dbReference>
<dbReference type="SUPFAM" id="SSF46785">
    <property type="entry name" value="Winged helix' DNA-binding domain"/>
    <property type="match status" value="1"/>
</dbReference>
<dbReference type="Proteomes" id="UP001295469">
    <property type="component" value="Chromosome A09"/>
</dbReference>
<keyword evidence="3" id="KW-0158">Chromosome</keyword>
<dbReference type="InterPro" id="IPR036390">
    <property type="entry name" value="WH_DNA-bd_sf"/>
</dbReference>
<reference evidence="14" key="1">
    <citation type="submission" date="2021-01" db="EMBL/GenBank/DDBJ databases">
        <authorList>
            <consortium name="Genoscope - CEA"/>
            <person name="William W."/>
        </authorList>
    </citation>
    <scope>NUCLEOTIDE SEQUENCE</scope>
</reference>
<dbReference type="Pfam" id="PF00249">
    <property type="entry name" value="Myb_DNA-binding"/>
    <property type="match status" value="1"/>
</dbReference>
<evidence type="ECO:0000259" key="12">
    <source>
        <dbReference type="PROSITE" id="PS51294"/>
    </source>
</evidence>
<evidence type="ECO:0000259" key="13">
    <source>
        <dbReference type="PROSITE" id="PS51504"/>
    </source>
</evidence>
<dbReference type="GO" id="GO:0000786">
    <property type="term" value="C:nucleosome"/>
    <property type="evidence" value="ECO:0007669"/>
    <property type="project" value="InterPro"/>
</dbReference>
<dbReference type="PROSITE" id="PS51504">
    <property type="entry name" value="H15"/>
    <property type="match status" value="1"/>
</dbReference>
<organism evidence="14">
    <name type="scientific">Brassica napus</name>
    <name type="common">Rape</name>
    <dbReference type="NCBI Taxonomy" id="3708"/>
    <lineage>
        <taxon>Eukaryota</taxon>
        <taxon>Viridiplantae</taxon>
        <taxon>Streptophyta</taxon>
        <taxon>Embryophyta</taxon>
        <taxon>Tracheophyta</taxon>
        <taxon>Spermatophyta</taxon>
        <taxon>Magnoliopsida</taxon>
        <taxon>eudicotyledons</taxon>
        <taxon>Gunneridae</taxon>
        <taxon>Pentapetalae</taxon>
        <taxon>rosids</taxon>
        <taxon>malvids</taxon>
        <taxon>Brassicales</taxon>
        <taxon>Brassicaceae</taxon>
        <taxon>Brassiceae</taxon>
        <taxon>Brassica</taxon>
    </lineage>
</organism>
<evidence type="ECO:0000256" key="10">
    <source>
        <dbReference type="SAM" id="Coils"/>
    </source>
</evidence>
<dbReference type="PROSITE" id="PS51294">
    <property type="entry name" value="HTH_MYB"/>
    <property type="match status" value="1"/>
</dbReference>
<dbReference type="InterPro" id="IPR009057">
    <property type="entry name" value="Homeodomain-like_sf"/>
</dbReference>
<evidence type="ECO:0000256" key="9">
    <source>
        <dbReference type="ARBA" id="ARBA00032813"/>
    </source>
</evidence>
<dbReference type="FunFam" id="1.10.10.10:FF:000937">
    <property type="entry name" value="Telomere repeat-binding factor 1"/>
    <property type="match status" value="1"/>
</dbReference>
<keyword evidence="7" id="KW-0804">Transcription</keyword>
<dbReference type="Pfam" id="PF00538">
    <property type="entry name" value="Linker_histone"/>
    <property type="match status" value="1"/>
</dbReference>
<accession>A0A816NNV3</accession>
<dbReference type="GO" id="GO:0042803">
    <property type="term" value="F:protein homodimerization activity"/>
    <property type="evidence" value="ECO:0007669"/>
    <property type="project" value="UniProtKB-ARBA"/>
</dbReference>
<evidence type="ECO:0000256" key="2">
    <source>
        <dbReference type="ARBA" id="ARBA00004604"/>
    </source>
</evidence>
<evidence type="ECO:0000256" key="8">
    <source>
        <dbReference type="ARBA" id="ARBA00023242"/>
    </source>
</evidence>
<feature type="domain" description="Myb-like" evidence="11">
    <location>
        <begin position="58"/>
        <end position="110"/>
    </location>
</feature>
<dbReference type="InterPro" id="IPR005818">
    <property type="entry name" value="Histone_H1/H5_H15"/>
</dbReference>
<keyword evidence="6" id="KW-0238">DNA-binding</keyword>